<name>A0A1H3H239_9GAMM</name>
<organism evidence="2 3">
    <name type="scientific">Acinetobacter kyonggiensis</name>
    <dbReference type="NCBI Taxonomy" id="595670"/>
    <lineage>
        <taxon>Bacteria</taxon>
        <taxon>Pseudomonadati</taxon>
        <taxon>Pseudomonadota</taxon>
        <taxon>Gammaproteobacteria</taxon>
        <taxon>Moraxellales</taxon>
        <taxon>Moraxellaceae</taxon>
        <taxon>Acinetobacter</taxon>
    </lineage>
</organism>
<sequence length="116" mass="12894">MNKNIFFSAILCSLCLTPFTTQANDKVETTYNAQKYQQVCKGKMQGDQVSFAYRGIIWNGTCEPQFFPSSKKVMLKGDEAELNSICHSDTNATSMNIEGHEIKGKCALGFTAPRPK</sequence>
<protein>
    <submittedName>
        <fullName evidence="2">Uncharacterized protein</fullName>
    </submittedName>
</protein>
<feature type="chain" id="PRO_5011747962" evidence="1">
    <location>
        <begin position="24"/>
        <end position="116"/>
    </location>
</feature>
<keyword evidence="1" id="KW-0732">Signal</keyword>
<proteinExistence type="predicted"/>
<dbReference type="EMBL" id="FNPK01000003">
    <property type="protein sequence ID" value="SDY08719.1"/>
    <property type="molecule type" value="Genomic_DNA"/>
</dbReference>
<keyword evidence="3" id="KW-1185">Reference proteome</keyword>
<dbReference type="STRING" id="595670.SAMN05421643_103151"/>
<dbReference type="Proteomes" id="UP000199035">
    <property type="component" value="Unassembled WGS sequence"/>
</dbReference>
<accession>A0A1H3H239</accession>
<evidence type="ECO:0000313" key="3">
    <source>
        <dbReference type="Proteomes" id="UP000199035"/>
    </source>
</evidence>
<dbReference type="RefSeq" id="WP_086164048.1">
    <property type="nucleotide sequence ID" value="NZ_FNPK01000003.1"/>
</dbReference>
<feature type="signal peptide" evidence="1">
    <location>
        <begin position="1"/>
        <end position="23"/>
    </location>
</feature>
<dbReference type="AlphaFoldDB" id="A0A1H3H239"/>
<reference evidence="3" key="1">
    <citation type="submission" date="2016-10" db="EMBL/GenBank/DDBJ databases">
        <authorList>
            <person name="Varghese N."/>
            <person name="Submissions S."/>
        </authorList>
    </citation>
    <scope>NUCLEOTIDE SEQUENCE [LARGE SCALE GENOMIC DNA]</scope>
    <source>
        <strain evidence="3">ANC 5109</strain>
    </source>
</reference>
<gene>
    <name evidence="2" type="ORF">SAMN05421643_103151</name>
</gene>
<evidence type="ECO:0000313" key="2">
    <source>
        <dbReference type="EMBL" id="SDY08719.1"/>
    </source>
</evidence>
<evidence type="ECO:0000256" key="1">
    <source>
        <dbReference type="SAM" id="SignalP"/>
    </source>
</evidence>